<evidence type="ECO:0000313" key="2">
    <source>
        <dbReference type="EMBL" id="PUZ76969.1"/>
    </source>
</evidence>
<feature type="compositionally biased region" description="Polar residues" evidence="1">
    <location>
        <begin position="1"/>
        <end position="10"/>
    </location>
</feature>
<accession>A0A2T7FA67</accession>
<evidence type="ECO:0000256" key="1">
    <source>
        <dbReference type="SAM" id="MobiDB-lite"/>
    </source>
</evidence>
<dbReference type="AlphaFoldDB" id="A0A2T7FA67"/>
<dbReference type="Proteomes" id="UP000244336">
    <property type="component" value="Chromosome 1"/>
</dbReference>
<keyword evidence="3" id="KW-1185">Reference proteome</keyword>
<protein>
    <submittedName>
        <fullName evidence="2">Uncharacterized protein</fullName>
    </submittedName>
</protein>
<dbReference type="EMBL" id="CM009749">
    <property type="protein sequence ID" value="PUZ76969.1"/>
    <property type="molecule type" value="Genomic_DNA"/>
</dbReference>
<proteinExistence type="predicted"/>
<feature type="compositionally biased region" description="Basic and acidic residues" evidence="1">
    <location>
        <begin position="11"/>
        <end position="21"/>
    </location>
</feature>
<name>A0A2T7FA67_9POAL</name>
<sequence>MLDSEQSSQHARGDGSGELDHRRRMRIARAMVRQLPSVPGHRRDLDTCSPDALSTKSQVELRKQASVSHAGQGANSCCVGCWAAFCGELGL</sequence>
<feature type="region of interest" description="Disordered" evidence="1">
    <location>
        <begin position="1"/>
        <end position="23"/>
    </location>
</feature>
<evidence type="ECO:0000313" key="3">
    <source>
        <dbReference type="Proteomes" id="UP000244336"/>
    </source>
</evidence>
<reference evidence="2 3" key="1">
    <citation type="submission" date="2018-04" db="EMBL/GenBank/DDBJ databases">
        <title>WGS assembly of Panicum hallii var. hallii HAL2.</title>
        <authorList>
            <person name="Lovell J."/>
            <person name="Jenkins J."/>
            <person name="Lowry D."/>
            <person name="Mamidi S."/>
            <person name="Sreedasyam A."/>
            <person name="Weng X."/>
            <person name="Barry K."/>
            <person name="Bonette J."/>
            <person name="Campitelli B."/>
            <person name="Daum C."/>
            <person name="Gordon S."/>
            <person name="Gould B."/>
            <person name="Lipzen A."/>
            <person name="MacQueen A."/>
            <person name="Palacio-Mejia J."/>
            <person name="Plott C."/>
            <person name="Shakirov E."/>
            <person name="Shu S."/>
            <person name="Yoshinaga Y."/>
            <person name="Zane M."/>
            <person name="Rokhsar D."/>
            <person name="Grimwood J."/>
            <person name="Schmutz J."/>
            <person name="Juenger T."/>
        </authorList>
    </citation>
    <scope>NUCLEOTIDE SEQUENCE [LARGE SCALE GENOMIC DNA]</scope>
    <source>
        <strain evidence="3">cv. HAL2</strain>
    </source>
</reference>
<organism evidence="2 3">
    <name type="scientific">Panicum hallii var. hallii</name>
    <dbReference type="NCBI Taxonomy" id="1504633"/>
    <lineage>
        <taxon>Eukaryota</taxon>
        <taxon>Viridiplantae</taxon>
        <taxon>Streptophyta</taxon>
        <taxon>Embryophyta</taxon>
        <taxon>Tracheophyta</taxon>
        <taxon>Spermatophyta</taxon>
        <taxon>Magnoliopsida</taxon>
        <taxon>Liliopsida</taxon>
        <taxon>Poales</taxon>
        <taxon>Poaceae</taxon>
        <taxon>PACMAD clade</taxon>
        <taxon>Panicoideae</taxon>
        <taxon>Panicodae</taxon>
        <taxon>Paniceae</taxon>
        <taxon>Panicinae</taxon>
        <taxon>Panicum</taxon>
        <taxon>Panicum sect. Panicum</taxon>
    </lineage>
</organism>
<gene>
    <name evidence="2" type="ORF">GQ55_1G332900</name>
</gene>
<dbReference type="Gramene" id="PUZ76969">
    <property type="protein sequence ID" value="PUZ76969"/>
    <property type="gene ID" value="GQ55_1G332900"/>
</dbReference>